<feature type="region of interest" description="Disordered" evidence="1">
    <location>
        <begin position="115"/>
        <end position="150"/>
    </location>
</feature>
<evidence type="ECO:0000313" key="4">
    <source>
        <dbReference type="Proteomes" id="UP000187013"/>
    </source>
</evidence>
<proteinExistence type="predicted"/>
<reference evidence="3 4" key="1">
    <citation type="submission" date="2016-08" db="EMBL/GenBank/DDBJ databases">
        <title>Draft genome sequence of allopolyploid Zygosaccharomyces rouxii.</title>
        <authorList>
            <person name="Watanabe J."/>
            <person name="Uehara K."/>
            <person name="Mogi Y."/>
            <person name="Tsukioka Y."/>
        </authorList>
    </citation>
    <scope>NUCLEOTIDE SEQUENCE [LARGE SCALE GENOMIC DNA]</scope>
    <source>
        <strain evidence="3 4">NBRC 110957</strain>
    </source>
</reference>
<dbReference type="OrthoDB" id="428577at2759"/>
<feature type="region of interest" description="Disordered" evidence="1">
    <location>
        <begin position="372"/>
        <end position="506"/>
    </location>
</feature>
<dbReference type="Pfam" id="PF12550">
    <property type="entry name" value="GCR1_C"/>
    <property type="match status" value="1"/>
</dbReference>
<feature type="region of interest" description="Disordered" evidence="1">
    <location>
        <begin position="1"/>
        <end position="59"/>
    </location>
</feature>
<feature type="compositionally biased region" description="Acidic residues" evidence="1">
    <location>
        <begin position="462"/>
        <end position="475"/>
    </location>
</feature>
<feature type="region of interest" description="Disordered" evidence="1">
    <location>
        <begin position="267"/>
        <end position="291"/>
    </location>
</feature>
<evidence type="ECO:0000256" key="1">
    <source>
        <dbReference type="SAM" id="MobiDB-lite"/>
    </source>
</evidence>
<dbReference type="GO" id="GO:0060963">
    <property type="term" value="P:positive regulation of ribosomal protein gene transcription by RNA polymerase II"/>
    <property type="evidence" value="ECO:0007669"/>
    <property type="project" value="TreeGrafter"/>
</dbReference>
<sequence>MSDTTNPLVVGGTTAMTPNGNGLLDTSQPVTNVQVGDGPSPSLNMTTAAGGSASGQQPEPLALNLNLALESDPLAANNHTAPNNNNSSRASTAGQTSTNTAAAAAAAAVAAANSTGTASTNMNSNSNTTMPTPVMEGSNPGSTNSAGLTGTYPSMNSIPSASPSRTIPNDRSTNTVRMFQRMDELSARFIVMEEMFQKLCKTVEQQSLCMADLKLQNSQMCQEVSGKLDEICQQQRHYGEQPNDQDSFVTDLLNSITNVSSSYLRKIRSRSRPGSTKVSPQQQGITPPGGQWTQYDQAATTQNFAQTQSNSVPCDKMFTLNPNGIKRRRHNPPHSNVTSGAPSYTDLASLNNLGTISLPNLALDHTGITPLIRSGGSGGANGPLGFPTHPTQDQQQQQPQQPQQPPQHSSRGRGIHLEIGSELASANEDEDGYQEEDDDDDNSVLAKTDSSSDGGSSSSEDASAEEEDEADDEIDNATKESSGNRSNNVNLNARAKRKRPRLADQNMRNLIGNSDDVSVRNTPDRNERLVLKNSRSAIGQLVGSSTNSLPDVVGNNVVNTSPNSRDLNYTLLKAPTDVRTIWKEYVSGIGGDPPIKKLEEKYGNKWRLNHNRKTFARRKRLYKFIINGMNKGKSADEMIDALERRRLYRDENGEVKRRTIGWLQQSLTGI</sequence>
<feature type="compositionally biased region" description="Low complexity" evidence="1">
    <location>
        <begin position="280"/>
        <end position="291"/>
    </location>
</feature>
<dbReference type="PANTHER" id="PTHR37784:SF2">
    <property type="entry name" value="HIGH-OSMOLARITY-INDUCED TRANSCRIPTION PROTEIN 1"/>
    <property type="match status" value="1"/>
</dbReference>
<protein>
    <recommendedName>
        <fullName evidence="2">Transcription activator GCR1-like domain-containing protein</fullName>
    </recommendedName>
</protein>
<feature type="compositionally biased region" description="Low complexity" evidence="1">
    <location>
        <begin position="383"/>
        <end position="401"/>
    </location>
</feature>
<dbReference type="Proteomes" id="UP000187013">
    <property type="component" value="Unassembled WGS sequence"/>
</dbReference>
<feature type="compositionally biased region" description="Polar residues" evidence="1">
    <location>
        <begin position="14"/>
        <end position="34"/>
    </location>
</feature>
<feature type="compositionally biased region" description="Low complexity" evidence="1">
    <location>
        <begin position="449"/>
        <end position="461"/>
    </location>
</feature>
<feature type="region of interest" description="Disordered" evidence="1">
    <location>
        <begin position="321"/>
        <end position="342"/>
    </location>
</feature>
<dbReference type="eggNOG" id="ENOG502QQ7G">
    <property type="taxonomic scope" value="Eukaryota"/>
</dbReference>
<feature type="domain" description="Transcription activator GCR1-like" evidence="2">
    <location>
        <begin position="569"/>
        <end position="646"/>
    </location>
</feature>
<accession>A0A1Q3A1P8</accession>
<comment type="caution">
    <text evidence="3">The sequence shown here is derived from an EMBL/GenBank/DDBJ whole genome shotgun (WGS) entry which is preliminary data.</text>
</comment>
<evidence type="ECO:0000313" key="3">
    <source>
        <dbReference type="EMBL" id="GAV49654.1"/>
    </source>
</evidence>
<dbReference type="GO" id="GO:0000981">
    <property type="term" value="F:DNA-binding transcription factor activity, RNA polymerase II-specific"/>
    <property type="evidence" value="ECO:0007669"/>
    <property type="project" value="TreeGrafter"/>
</dbReference>
<feature type="compositionally biased region" description="Polar residues" evidence="1">
    <location>
        <begin position="333"/>
        <end position="342"/>
    </location>
</feature>
<dbReference type="InterPro" id="IPR022210">
    <property type="entry name" value="TF_GCR1-like"/>
</dbReference>
<name>A0A1Q3A1P8_ZYGRO</name>
<dbReference type="EMBL" id="BDGX01000016">
    <property type="protein sequence ID" value="GAV49654.1"/>
    <property type="molecule type" value="Genomic_DNA"/>
</dbReference>
<dbReference type="PANTHER" id="PTHR37784">
    <property type="entry name" value="PROTEIN MSN1"/>
    <property type="match status" value="1"/>
</dbReference>
<dbReference type="AlphaFoldDB" id="A0A1Q3A1P8"/>
<feature type="compositionally biased region" description="Low complexity" evidence="1">
    <location>
        <begin position="115"/>
        <end position="129"/>
    </location>
</feature>
<feature type="region of interest" description="Disordered" evidence="1">
    <location>
        <begin position="75"/>
        <end position="98"/>
    </location>
</feature>
<feature type="compositionally biased region" description="Polar residues" evidence="1">
    <location>
        <begin position="479"/>
        <end position="491"/>
    </location>
</feature>
<feature type="compositionally biased region" description="Polar residues" evidence="1">
    <location>
        <begin position="139"/>
        <end position="150"/>
    </location>
</feature>
<dbReference type="GO" id="GO:0000978">
    <property type="term" value="F:RNA polymerase II cis-regulatory region sequence-specific DNA binding"/>
    <property type="evidence" value="ECO:0007669"/>
    <property type="project" value="TreeGrafter"/>
</dbReference>
<feature type="compositionally biased region" description="Acidic residues" evidence="1">
    <location>
        <begin position="427"/>
        <end position="442"/>
    </location>
</feature>
<gene>
    <name evidence="3" type="ORF">ZYGR_0P03000</name>
</gene>
<dbReference type="InterPro" id="IPR052146">
    <property type="entry name" value="HOT1"/>
</dbReference>
<evidence type="ECO:0000259" key="2">
    <source>
        <dbReference type="Pfam" id="PF12550"/>
    </source>
</evidence>
<organism evidence="3 4">
    <name type="scientific">Zygosaccharomyces rouxii</name>
    <dbReference type="NCBI Taxonomy" id="4956"/>
    <lineage>
        <taxon>Eukaryota</taxon>
        <taxon>Fungi</taxon>
        <taxon>Dikarya</taxon>
        <taxon>Ascomycota</taxon>
        <taxon>Saccharomycotina</taxon>
        <taxon>Saccharomycetes</taxon>
        <taxon>Saccharomycetales</taxon>
        <taxon>Saccharomycetaceae</taxon>
        <taxon>Zygosaccharomyces</taxon>
    </lineage>
</organism>